<evidence type="ECO:0000313" key="1">
    <source>
        <dbReference type="EMBL" id="ERH21361.1"/>
    </source>
</evidence>
<evidence type="ECO:0000313" key="2">
    <source>
        <dbReference type="Proteomes" id="UP000016498"/>
    </source>
</evidence>
<gene>
    <name evidence="1" type="ORF">HMPREF1549_00744</name>
</gene>
<protein>
    <submittedName>
        <fullName evidence="1">Uncharacterized protein</fullName>
    </submittedName>
</protein>
<proteinExistence type="predicted"/>
<reference evidence="1 2" key="1">
    <citation type="submission" date="2013-06" db="EMBL/GenBank/DDBJ databases">
        <authorList>
            <person name="Weinstock G."/>
            <person name="Sodergren E."/>
            <person name="Lobos E.A."/>
            <person name="Fulton L."/>
            <person name="Fulton R."/>
            <person name="Courtney L."/>
            <person name="Fronick C."/>
            <person name="O'Laughlin M."/>
            <person name="Godfrey J."/>
            <person name="Wilson R.M."/>
            <person name="Miner T."/>
            <person name="Farmer C."/>
            <person name="Delehaunty K."/>
            <person name="Cordes M."/>
            <person name="Minx P."/>
            <person name="Tomlinson C."/>
            <person name="Chen J."/>
            <person name="Wollam A."/>
            <person name="Pepin K.H."/>
            <person name="Bhonagiri V."/>
            <person name="Zhang X."/>
            <person name="Warren W."/>
            <person name="Mitreva M."/>
            <person name="Mardis E.R."/>
            <person name="Wilson R.K."/>
        </authorList>
    </citation>
    <scope>NUCLEOTIDE SEQUENCE [LARGE SCALE GENOMIC DNA]</scope>
    <source>
        <strain evidence="1 2">F0510</strain>
    </source>
</reference>
<name>U1QGJ8_9ACTO</name>
<dbReference type="HOGENOM" id="CLU_3211338_0_0_11"/>
<comment type="caution">
    <text evidence="1">The sequence shown here is derived from an EMBL/GenBank/DDBJ whole genome shotgun (WGS) entry which is preliminary data.</text>
</comment>
<organism evidence="1 2">
    <name type="scientific">Actinomyces johnsonii F0510</name>
    <dbReference type="NCBI Taxonomy" id="1227262"/>
    <lineage>
        <taxon>Bacteria</taxon>
        <taxon>Bacillati</taxon>
        <taxon>Actinomycetota</taxon>
        <taxon>Actinomycetes</taxon>
        <taxon>Actinomycetales</taxon>
        <taxon>Actinomycetaceae</taxon>
        <taxon>Actinomyces</taxon>
    </lineage>
</organism>
<sequence length="44" mass="4909">MVHTLRGSVTHVDIDNQVHEWGGCDLRPQNADMGATEIMIYIAI</sequence>
<accession>U1QGJ8</accession>
<dbReference type="Proteomes" id="UP000016498">
    <property type="component" value="Unassembled WGS sequence"/>
</dbReference>
<dbReference type="AlphaFoldDB" id="U1QGJ8"/>
<dbReference type="EMBL" id="AWSD01000070">
    <property type="protein sequence ID" value="ERH21361.1"/>
    <property type="molecule type" value="Genomic_DNA"/>
</dbReference>